<dbReference type="EMBL" id="HQ630627">
    <property type="protein sequence ID" value="AEH03510.1"/>
    <property type="molecule type" value="Genomic_DNA"/>
</dbReference>
<evidence type="ECO:0000313" key="2">
    <source>
        <dbReference type="EMBL" id="AEH03510.1"/>
    </source>
</evidence>
<keyword evidence="1" id="KW-0472">Membrane</keyword>
<organism evidence="2 3">
    <name type="scientific">Pseudomonas phage PhiPA3</name>
    <name type="common">Pseudomonas aeruginosa phage PhiPA3</name>
    <dbReference type="NCBI Taxonomy" id="998086"/>
    <lineage>
        <taxon>Viruses</taxon>
        <taxon>Duplodnaviria</taxon>
        <taxon>Heunggongvirae</taxon>
        <taxon>Uroviricota</taxon>
        <taxon>Caudoviricetes</taxon>
        <taxon>Chimalliviridae</taxon>
        <taxon>Miltoncavirus</taxon>
        <taxon>Miltoncavirus PhiPA3</taxon>
    </lineage>
</organism>
<dbReference type="OrthoDB" id="15953at10239"/>
<evidence type="ECO:0000256" key="1">
    <source>
        <dbReference type="SAM" id="Phobius"/>
    </source>
</evidence>
<protein>
    <submittedName>
        <fullName evidence="2">Virion structural protein</fullName>
    </submittedName>
</protein>
<evidence type="ECO:0000313" key="3">
    <source>
        <dbReference type="Proteomes" id="UP000008388"/>
    </source>
</evidence>
<reference evidence="2 3" key="1">
    <citation type="journal article" date="2011" name="Microbiology">
        <title>The Pseudomonas aeruginosa generalized transducing phage phiPA3 is a new member of the phiKZ-like group of 'jumbo' phages, and infects model laboratory strains and clinical isolates from cystic fibrosis patients.</title>
        <authorList>
            <person name="Monson R."/>
            <person name="Foulds I."/>
            <person name="Foweraker J."/>
            <person name="Welch M."/>
            <person name="Salmond G.P."/>
        </authorList>
    </citation>
    <scope>NUCLEOTIDE SEQUENCE [LARGE SCALE GENOMIC DNA]</scope>
</reference>
<dbReference type="KEGG" id="vg:26643615"/>
<name>F8SJW5_BPPA3</name>
<feature type="transmembrane region" description="Helical" evidence="1">
    <location>
        <begin position="286"/>
        <end position="310"/>
    </location>
</feature>
<keyword evidence="1" id="KW-0812">Transmembrane</keyword>
<dbReference type="Proteomes" id="UP000008388">
    <property type="component" value="Segment"/>
</dbReference>
<dbReference type="RefSeq" id="YP_009217166.1">
    <property type="nucleotide sequence ID" value="NC_028999.1"/>
</dbReference>
<dbReference type="GeneID" id="26643615"/>
<proteinExistence type="predicted"/>
<accession>F8SJW5</accession>
<sequence length="414" mass="47562">MNMKPTLSMEMLAMGAKSKIGEITEDFIIKVREKERLGVRVDVDTLKKYCEDLKAETGITYSFKLILSDIPDAGVYHKVIFMGHAGTWYYTDPINKVTATSKTAIDMVTEIDLKNVKVKGGAADDLIFEFNVSMGILGEKLGFTVREAAAVMIHEIGHTFNTFMYMGDYVWLNYYLTDGIEILQGKKVNKYKLQILDETWLLENIPEAMREEFVNGRNDDATVRKAILSAWKKAPRHHLTNNPTTAMRREEQMADMFASRLGYGRDLVTGLHKMDRFFGVTGTNFWLGQTISLLFMITFAPLTALAILYADSPDEYNFAARYDNPLERFTKMRRDIIAQMKRGAYPKAEVERDVKAIDECLKDYSKNRSVFTALLEFFRPQLRREAQYTRHEENLEALANNDLFLQAFRLQSKV</sequence>
<gene>
    <name evidence="2" type="primary">086</name>
</gene>
<keyword evidence="3" id="KW-1185">Reference proteome</keyword>
<keyword evidence="1" id="KW-1133">Transmembrane helix</keyword>
<organismHost>
    <name type="scientific">Pseudomonas aeruginosa</name>
    <dbReference type="NCBI Taxonomy" id="287"/>
</organismHost>